<proteinExistence type="predicted"/>
<dbReference type="Proteomes" id="UP001500582">
    <property type="component" value="Unassembled WGS sequence"/>
</dbReference>
<keyword evidence="2" id="KW-1185">Reference proteome</keyword>
<evidence type="ECO:0000313" key="2">
    <source>
        <dbReference type="Proteomes" id="UP001500582"/>
    </source>
</evidence>
<reference evidence="2" key="1">
    <citation type="journal article" date="2019" name="Int. J. Syst. Evol. Microbiol.">
        <title>The Global Catalogue of Microorganisms (GCM) 10K type strain sequencing project: providing services to taxonomists for standard genome sequencing and annotation.</title>
        <authorList>
            <consortium name="The Broad Institute Genomics Platform"/>
            <consortium name="The Broad Institute Genome Sequencing Center for Infectious Disease"/>
            <person name="Wu L."/>
            <person name="Ma J."/>
        </authorList>
    </citation>
    <scope>NUCLEOTIDE SEQUENCE [LARGE SCALE GENOMIC DNA]</scope>
    <source>
        <strain evidence="2">JCM 17705</strain>
    </source>
</reference>
<accession>A0ABP8GPW2</accession>
<dbReference type="RefSeq" id="WP_345212137.1">
    <property type="nucleotide sequence ID" value="NZ_BAABFT010000008.1"/>
</dbReference>
<sequence length="105" mass="11274">MIFASVPVSYVDNAGKPAAVKNYKVINLRTKEDITHADNRNITATTFTIADDSDLKRISEAGDDILLTATDSATNKQLRDTVKIAGGVCACHVARISGPEQIKVN</sequence>
<dbReference type="EMBL" id="BAABFT010000008">
    <property type="protein sequence ID" value="GAA4328132.1"/>
    <property type="molecule type" value="Genomic_DNA"/>
</dbReference>
<organism evidence="1 2">
    <name type="scientific">Mucilaginibacter gynuensis</name>
    <dbReference type="NCBI Taxonomy" id="1302236"/>
    <lineage>
        <taxon>Bacteria</taxon>
        <taxon>Pseudomonadati</taxon>
        <taxon>Bacteroidota</taxon>
        <taxon>Sphingobacteriia</taxon>
        <taxon>Sphingobacteriales</taxon>
        <taxon>Sphingobacteriaceae</taxon>
        <taxon>Mucilaginibacter</taxon>
    </lineage>
</organism>
<protein>
    <submittedName>
        <fullName evidence="1">Uncharacterized protein</fullName>
    </submittedName>
</protein>
<comment type="caution">
    <text evidence="1">The sequence shown here is derived from an EMBL/GenBank/DDBJ whole genome shotgun (WGS) entry which is preliminary data.</text>
</comment>
<gene>
    <name evidence="1" type="ORF">GCM10023149_32000</name>
</gene>
<name>A0ABP8GPW2_9SPHI</name>
<evidence type="ECO:0000313" key="1">
    <source>
        <dbReference type="EMBL" id="GAA4328132.1"/>
    </source>
</evidence>